<dbReference type="CDD" id="cd11304">
    <property type="entry name" value="Cadherin_repeat"/>
    <property type="match status" value="4"/>
</dbReference>
<reference evidence="16" key="1">
    <citation type="submission" date="2021-02" db="EMBL/GenBank/DDBJ databases">
        <authorList>
            <person name="Nowell W R."/>
        </authorList>
    </citation>
    <scope>NUCLEOTIDE SEQUENCE</scope>
</reference>
<evidence type="ECO:0000256" key="12">
    <source>
        <dbReference type="PROSITE-ProRule" id="PRU00043"/>
    </source>
</evidence>
<dbReference type="InterPro" id="IPR002126">
    <property type="entry name" value="Cadherin-like_dom"/>
</dbReference>
<proteinExistence type="predicted"/>
<keyword evidence="11" id="KW-0325">Glycoprotein</keyword>
<accession>A0A815XIN5</accession>
<keyword evidence="8" id="KW-0130">Cell adhesion</keyword>
<keyword evidence="9 13" id="KW-1133">Transmembrane helix</keyword>
<dbReference type="PANTHER" id="PTHR24028:SF146">
    <property type="entry name" value="CADHERIN 96CB, ISOFORM D-RELATED"/>
    <property type="match status" value="1"/>
</dbReference>
<dbReference type="SMART" id="SM00112">
    <property type="entry name" value="CA"/>
    <property type="match status" value="4"/>
</dbReference>
<feature type="signal peptide" evidence="14">
    <location>
        <begin position="1"/>
        <end position="17"/>
    </location>
</feature>
<dbReference type="FunFam" id="2.60.40.60:FF:000123">
    <property type="entry name" value="Protocadherin beta 4"/>
    <property type="match status" value="2"/>
</dbReference>
<evidence type="ECO:0000256" key="3">
    <source>
        <dbReference type="ARBA" id="ARBA00022692"/>
    </source>
</evidence>
<evidence type="ECO:0000256" key="7">
    <source>
        <dbReference type="ARBA" id="ARBA00022837"/>
    </source>
</evidence>
<evidence type="ECO:0000256" key="8">
    <source>
        <dbReference type="ARBA" id="ARBA00022889"/>
    </source>
</evidence>
<dbReference type="Gene3D" id="2.60.40.60">
    <property type="entry name" value="Cadherins"/>
    <property type="match status" value="4"/>
</dbReference>
<dbReference type="PROSITE" id="PS00232">
    <property type="entry name" value="CADHERIN_1"/>
    <property type="match status" value="2"/>
</dbReference>
<evidence type="ECO:0000256" key="11">
    <source>
        <dbReference type="ARBA" id="ARBA00023180"/>
    </source>
</evidence>
<keyword evidence="7 12" id="KW-0106">Calcium</keyword>
<feature type="domain" description="Cadherin" evidence="15">
    <location>
        <begin position="153"/>
        <end position="222"/>
    </location>
</feature>
<evidence type="ECO:0000256" key="1">
    <source>
        <dbReference type="ARBA" id="ARBA00004251"/>
    </source>
</evidence>
<evidence type="ECO:0000256" key="5">
    <source>
        <dbReference type="ARBA" id="ARBA00022729"/>
    </source>
</evidence>
<dbReference type="GO" id="GO:0007156">
    <property type="term" value="P:homophilic cell adhesion via plasma membrane adhesion molecules"/>
    <property type="evidence" value="ECO:0007669"/>
    <property type="project" value="InterPro"/>
</dbReference>
<dbReference type="GO" id="GO:0005886">
    <property type="term" value="C:plasma membrane"/>
    <property type="evidence" value="ECO:0007669"/>
    <property type="project" value="UniProtKB-SubCell"/>
</dbReference>
<dbReference type="EMBL" id="CAJNOV010014669">
    <property type="protein sequence ID" value="CAF1557940.1"/>
    <property type="molecule type" value="Genomic_DNA"/>
</dbReference>
<dbReference type="SUPFAM" id="SSF49313">
    <property type="entry name" value="Cadherin-like"/>
    <property type="match status" value="4"/>
</dbReference>
<gene>
    <name evidence="16" type="ORF">CJN711_LOCUS30910</name>
</gene>
<evidence type="ECO:0000256" key="6">
    <source>
        <dbReference type="ARBA" id="ARBA00022737"/>
    </source>
</evidence>
<dbReference type="AlphaFoldDB" id="A0A815XIN5"/>
<dbReference type="InterPro" id="IPR015919">
    <property type="entry name" value="Cadherin-like_sf"/>
</dbReference>
<keyword evidence="2" id="KW-1003">Cell membrane</keyword>
<dbReference type="InterPro" id="IPR050174">
    <property type="entry name" value="Protocadherin/Cadherin-CA"/>
</dbReference>
<feature type="domain" description="Cadherin" evidence="15">
    <location>
        <begin position="238"/>
        <end position="345"/>
    </location>
</feature>
<evidence type="ECO:0000256" key="14">
    <source>
        <dbReference type="SAM" id="SignalP"/>
    </source>
</evidence>
<feature type="transmembrane region" description="Helical" evidence="13">
    <location>
        <begin position="713"/>
        <end position="737"/>
    </location>
</feature>
<protein>
    <recommendedName>
        <fullName evidence="15">Cadherin domain-containing protein</fullName>
    </recommendedName>
</protein>
<keyword evidence="10 13" id="KW-0472">Membrane</keyword>
<evidence type="ECO:0000313" key="17">
    <source>
        <dbReference type="Proteomes" id="UP000663855"/>
    </source>
</evidence>
<dbReference type="Proteomes" id="UP000663855">
    <property type="component" value="Unassembled WGS sequence"/>
</dbReference>
<feature type="chain" id="PRO_5033065466" description="Cadherin domain-containing protein" evidence="14">
    <location>
        <begin position="18"/>
        <end position="1012"/>
    </location>
</feature>
<name>A0A815XIN5_9BILA</name>
<keyword evidence="3 13" id="KW-0812">Transmembrane</keyword>
<keyword evidence="5 14" id="KW-0732">Signal</keyword>
<keyword evidence="6" id="KW-0677">Repeat</keyword>
<feature type="domain" description="Cadherin" evidence="15">
    <location>
        <begin position="452"/>
        <end position="553"/>
    </location>
</feature>
<evidence type="ECO:0000259" key="15">
    <source>
        <dbReference type="PROSITE" id="PS50268"/>
    </source>
</evidence>
<sequence length="1012" mass="117065">MISRLIFFIFFISSTYSIHILHSLPSINIDPNNYPKSDLILYDFHHQFHSTHPYRCILQKESKYFYLNRSCQLLTRTSLKQLCSFNTTLKLEIIFPKNTTVYDLIINSNQTNCNKNQLCQFEKNPYRIKLKENEIHKNFLQIKTFSSCLSSNYLLSSTNAKKNFDYFSLNSSTGYLSLLHSLDYESIATWKLVIQGHDTHHIPFYTYVIIDVDDTNDCSPLLSWNFPLQTIQIINDTDSFNIEIAIDESNVEQNNIIIANIIVSDLDSPLKFDLKINSSDILPFNIDGPYGDSTYVLLTNSKLDREYKDKYIVNLIINDSGQPMLTSFYKLIINILDNNDNSPKFDQHIYYVDIQENNFINTTLLQIFANDSDLNDNGRVTYELNNENNKYVWIDSRTGMVRAKIQFDYEEMKNFSFIVTALDHPRNGQQFKTTATVFVNIIDQNDNFPEFPKPTYEFSIYENNDPHIYIGQVTAVDADGQLLTYNLDNPSNEISSLFYISSSDGTIYAQNSLDREQSDQYIFYIIASDGFHTSPRIKIKIKVLDLNDETPRFIFPNNNNDTLIIDRAYWNMNDYICQIEIQDNDQIQTHTLLLIYSSDQLKNYDYLIKQKNTIEFDSENFFLDQQNRLFFNATNGTILNEGVYYLAFKIVDGNNYNDEKLLKLIVVNEFEHLETIIKQYDYLGLHLNNRLAYLQYHRAKSIHSSTVNESNRVVLLIIFVILTAILIGITFIFISLIRRRTFKQKELLTQHDSISSRCQQQSNNSMVHSLKPSNHNNRKGNLHVTNCFDYNDSALFMLNKDLITPASVANDKCCLLETINEKEIYDQQKNKAYSSWVLSKSNYPDAHYSQRNTDSSTFSSFNHISIPSSSNLSNELCSPKRHSVTQVPSEYIVPIATSSTNHSSHTPASSDDGFCGSSDISDRSLSTGNNPLLSSYRQAYLAMKDGIRNKNHHSSSFTSLTNGIDTTRRVRFKLESEKPRTHLSDHSLRKFEHMYLTRDNILEKKSINSTVV</sequence>
<evidence type="ECO:0000256" key="2">
    <source>
        <dbReference type="ARBA" id="ARBA00022475"/>
    </source>
</evidence>
<dbReference type="GO" id="GO:0005509">
    <property type="term" value="F:calcium ion binding"/>
    <property type="evidence" value="ECO:0007669"/>
    <property type="project" value="UniProtKB-UniRule"/>
</dbReference>
<dbReference type="PRINTS" id="PR00205">
    <property type="entry name" value="CADHERIN"/>
</dbReference>
<comment type="caution">
    <text evidence="16">The sequence shown here is derived from an EMBL/GenBank/DDBJ whole genome shotgun (WGS) entry which is preliminary data.</text>
</comment>
<dbReference type="PANTHER" id="PTHR24028">
    <property type="entry name" value="CADHERIN-87A"/>
    <property type="match status" value="1"/>
</dbReference>
<comment type="subcellular location">
    <subcellularLocation>
        <location evidence="1">Cell membrane</location>
        <topology evidence="1">Single-pass type I membrane protein</topology>
    </subcellularLocation>
</comment>
<dbReference type="PROSITE" id="PS50268">
    <property type="entry name" value="CADHERIN_2"/>
    <property type="match status" value="4"/>
</dbReference>
<evidence type="ECO:0000256" key="4">
    <source>
        <dbReference type="ARBA" id="ARBA00022723"/>
    </source>
</evidence>
<keyword evidence="4" id="KW-0479">Metal-binding</keyword>
<dbReference type="InterPro" id="IPR020894">
    <property type="entry name" value="Cadherin_CS"/>
</dbReference>
<evidence type="ECO:0000256" key="9">
    <source>
        <dbReference type="ARBA" id="ARBA00022989"/>
    </source>
</evidence>
<feature type="domain" description="Cadherin" evidence="15">
    <location>
        <begin position="346"/>
        <end position="451"/>
    </location>
</feature>
<evidence type="ECO:0000256" key="13">
    <source>
        <dbReference type="SAM" id="Phobius"/>
    </source>
</evidence>
<organism evidence="16 17">
    <name type="scientific">Rotaria magnacalcarata</name>
    <dbReference type="NCBI Taxonomy" id="392030"/>
    <lineage>
        <taxon>Eukaryota</taxon>
        <taxon>Metazoa</taxon>
        <taxon>Spiralia</taxon>
        <taxon>Gnathifera</taxon>
        <taxon>Rotifera</taxon>
        <taxon>Eurotatoria</taxon>
        <taxon>Bdelloidea</taxon>
        <taxon>Philodinida</taxon>
        <taxon>Philodinidae</taxon>
        <taxon>Rotaria</taxon>
    </lineage>
</organism>
<evidence type="ECO:0000313" key="16">
    <source>
        <dbReference type="EMBL" id="CAF1557940.1"/>
    </source>
</evidence>
<evidence type="ECO:0000256" key="10">
    <source>
        <dbReference type="ARBA" id="ARBA00023136"/>
    </source>
</evidence>
<dbReference type="Pfam" id="PF00028">
    <property type="entry name" value="Cadherin"/>
    <property type="match status" value="2"/>
</dbReference>